<keyword evidence="1" id="KW-0479">Metal-binding</keyword>
<dbReference type="PROSITE" id="PS00198">
    <property type="entry name" value="4FE4S_FER_1"/>
    <property type="match status" value="1"/>
</dbReference>
<feature type="domain" description="4Fe-4S ferredoxin-type" evidence="4">
    <location>
        <begin position="35"/>
        <end position="64"/>
    </location>
</feature>
<dbReference type="Gene3D" id="3.30.70.20">
    <property type="match status" value="1"/>
</dbReference>
<dbReference type="InterPro" id="IPR017896">
    <property type="entry name" value="4Fe4S_Fe-S-bd"/>
</dbReference>
<keyword evidence="3" id="KW-0411">Iron-sulfur</keyword>
<dbReference type="SUPFAM" id="SSF54862">
    <property type="entry name" value="4Fe-4S ferredoxins"/>
    <property type="match status" value="1"/>
</dbReference>
<dbReference type="RefSeq" id="WP_153094599.1">
    <property type="nucleotide sequence ID" value="NZ_VZAK01000054.1"/>
</dbReference>
<proteinExistence type="predicted"/>
<dbReference type="PANTHER" id="PTHR43193:SF2">
    <property type="entry name" value="POLYFERREDOXIN PROTEIN FWDF"/>
    <property type="match status" value="1"/>
</dbReference>
<dbReference type="Pfam" id="PF04432">
    <property type="entry name" value="FrhB_FdhB_C"/>
    <property type="match status" value="1"/>
</dbReference>
<accession>A0A6A7VUW4</accession>
<evidence type="ECO:0000259" key="4">
    <source>
        <dbReference type="PROSITE" id="PS51379"/>
    </source>
</evidence>
<reference evidence="5 6" key="1">
    <citation type="submission" date="2019-09" db="EMBL/GenBank/DDBJ databases">
        <title>Distinct polysaccharide growth profiles of human intestinal Prevotella copri isolates.</title>
        <authorList>
            <person name="Fehlner-Peach H."/>
            <person name="Magnabosco C."/>
            <person name="Raghavan V."/>
            <person name="Scher J.U."/>
            <person name="Tett A."/>
            <person name="Cox L.M."/>
            <person name="Gottsegen C."/>
            <person name="Watters A."/>
            <person name="Wiltshire- Gordon J.D."/>
            <person name="Segata N."/>
            <person name="Bonneau R."/>
            <person name="Littman D.R."/>
        </authorList>
    </citation>
    <scope>NUCLEOTIDE SEQUENCE [LARGE SCALE GENOMIC DNA]</scope>
    <source>
        <strain evidence="5 6">BVe41219</strain>
    </source>
</reference>
<evidence type="ECO:0000256" key="3">
    <source>
        <dbReference type="ARBA" id="ARBA00023014"/>
    </source>
</evidence>
<feature type="domain" description="4Fe-4S ferredoxin-type" evidence="4">
    <location>
        <begin position="1"/>
        <end position="30"/>
    </location>
</feature>
<dbReference type="AlphaFoldDB" id="A0A6A7VUW4"/>
<gene>
    <name evidence="5" type="ORF">F7D42_14340</name>
</gene>
<protein>
    <submittedName>
        <fullName evidence="5">4Fe-4S dicluster domain-containing protein</fullName>
    </submittedName>
</protein>
<evidence type="ECO:0000256" key="2">
    <source>
        <dbReference type="ARBA" id="ARBA00023004"/>
    </source>
</evidence>
<dbReference type="PROSITE" id="PS51379">
    <property type="entry name" value="4FE4S_FER_2"/>
    <property type="match status" value="2"/>
</dbReference>
<dbReference type="InterPro" id="IPR052977">
    <property type="entry name" value="Polyferredoxin-like_ET"/>
</dbReference>
<comment type="caution">
    <text evidence="5">The sequence shown here is derived from an EMBL/GenBank/DDBJ whole genome shotgun (WGS) entry which is preliminary data.</text>
</comment>
<dbReference type="InterPro" id="IPR017900">
    <property type="entry name" value="4Fe4S_Fe_S_CS"/>
</dbReference>
<evidence type="ECO:0000256" key="1">
    <source>
        <dbReference type="ARBA" id="ARBA00022723"/>
    </source>
</evidence>
<dbReference type="PANTHER" id="PTHR43193">
    <property type="match status" value="1"/>
</dbReference>
<dbReference type="Proteomes" id="UP000358159">
    <property type="component" value="Unassembled WGS sequence"/>
</dbReference>
<dbReference type="GO" id="GO:0051536">
    <property type="term" value="F:iron-sulfur cluster binding"/>
    <property type="evidence" value="ECO:0007669"/>
    <property type="project" value="UniProtKB-KW"/>
</dbReference>
<evidence type="ECO:0000313" key="6">
    <source>
        <dbReference type="Proteomes" id="UP000358159"/>
    </source>
</evidence>
<organism evidence="5 6">
    <name type="scientific">Segatella copri</name>
    <dbReference type="NCBI Taxonomy" id="165179"/>
    <lineage>
        <taxon>Bacteria</taxon>
        <taxon>Pseudomonadati</taxon>
        <taxon>Bacteroidota</taxon>
        <taxon>Bacteroidia</taxon>
        <taxon>Bacteroidales</taxon>
        <taxon>Prevotellaceae</taxon>
        <taxon>Segatella</taxon>
    </lineage>
</organism>
<dbReference type="EMBL" id="VZAZ01000072">
    <property type="protein sequence ID" value="MQO56845.1"/>
    <property type="molecule type" value="Genomic_DNA"/>
</dbReference>
<dbReference type="Pfam" id="PF12838">
    <property type="entry name" value="Fer4_7"/>
    <property type="match status" value="1"/>
</dbReference>
<sequence>MIHITDKKNCCGCSACVQRCPKQCISLTEDEEGFLYPYVNEESCVECGLCEKICPILNLQEETFPLQVIAAKNTNTEERLGSSSGGLFLPLAKSIINEGGIVFGADYDSNWEVHHVGVENVSGLYALMMSKYLQSRIENTYKEAEKFLKCGRKVMFVGTPCQIAGLHGFLRHKVYPNLLTIDVVCHGAPSPGVWRQYLAETYSEEEFIKSRLKAAAGKNTVLYQSLNAKSPIGDIKFRDKTVSGWKKFRFVVRSKSASKADKNSVLSSDIHYDNVYMKGFLSNLYLRPSCHDCKCKDGKHHSDISLGDFWGIDKFNPSFDDDKGVSLVLINTPKGKEFLQKVKMEKWESSYALVSRANGGFSPYAWLNPKRSLFFKLIWQGATVRQAVAICLHIPLYRRVIRKAKMLTKAVVKQVLGDAGVKAVKKALGK</sequence>
<evidence type="ECO:0000313" key="5">
    <source>
        <dbReference type="EMBL" id="MQO56845.1"/>
    </source>
</evidence>
<dbReference type="InterPro" id="IPR007525">
    <property type="entry name" value="FrhB_FdhB_C"/>
</dbReference>
<name>A0A6A7VUW4_9BACT</name>
<keyword evidence="2" id="KW-0408">Iron</keyword>
<dbReference type="GO" id="GO:0046872">
    <property type="term" value="F:metal ion binding"/>
    <property type="evidence" value="ECO:0007669"/>
    <property type="project" value="UniProtKB-KW"/>
</dbReference>